<name>X1MZ15_9ZZZZ</name>
<dbReference type="EMBL" id="BARV01023458">
    <property type="protein sequence ID" value="GAI36962.1"/>
    <property type="molecule type" value="Genomic_DNA"/>
</dbReference>
<reference evidence="1" key="1">
    <citation type="journal article" date="2014" name="Front. Microbiol.">
        <title>High frequency of phylogenetically diverse reductive dehalogenase-homologous genes in deep subseafloor sedimentary metagenomes.</title>
        <authorList>
            <person name="Kawai M."/>
            <person name="Futagami T."/>
            <person name="Toyoda A."/>
            <person name="Takaki Y."/>
            <person name="Nishi S."/>
            <person name="Hori S."/>
            <person name="Arai W."/>
            <person name="Tsubouchi T."/>
            <person name="Morono Y."/>
            <person name="Uchiyama I."/>
            <person name="Ito T."/>
            <person name="Fujiyama A."/>
            <person name="Inagaki F."/>
            <person name="Takami H."/>
        </authorList>
    </citation>
    <scope>NUCLEOTIDE SEQUENCE</scope>
    <source>
        <strain evidence="1">Expedition CK06-06</strain>
    </source>
</reference>
<dbReference type="AlphaFoldDB" id="X1MZ15"/>
<comment type="caution">
    <text evidence="1">The sequence shown here is derived from an EMBL/GenBank/DDBJ whole genome shotgun (WGS) entry which is preliminary data.</text>
</comment>
<gene>
    <name evidence="1" type="ORF">S06H3_38478</name>
</gene>
<organism evidence="1">
    <name type="scientific">marine sediment metagenome</name>
    <dbReference type="NCBI Taxonomy" id="412755"/>
    <lineage>
        <taxon>unclassified sequences</taxon>
        <taxon>metagenomes</taxon>
        <taxon>ecological metagenomes</taxon>
    </lineage>
</organism>
<sequence length="84" mass="9837">MTITVEWYSHENIPRRNTNNKRQDIPTNGKNNIPGGYPEIISYNISEFYCKSSKNEDTGNDNYYRVKTTNNKIEYPGKRNKKSS</sequence>
<protein>
    <submittedName>
        <fullName evidence="1">Uncharacterized protein</fullName>
    </submittedName>
</protein>
<proteinExistence type="predicted"/>
<evidence type="ECO:0000313" key="1">
    <source>
        <dbReference type="EMBL" id="GAI36962.1"/>
    </source>
</evidence>
<accession>X1MZ15</accession>